<evidence type="ECO:0000256" key="1">
    <source>
        <dbReference type="SAM" id="MobiDB-lite"/>
    </source>
</evidence>
<evidence type="ECO:0000259" key="2">
    <source>
        <dbReference type="Pfam" id="PF20167"/>
    </source>
</evidence>
<organism evidence="3 4">
    <name type="scientific">Solanum pinnatisectum</name>
    <name type="common">tansyleaf nightshade</name>
    <dbReference type="NCBI Taxonomy" id="50273"/>
    <lineage>
        <taxon>Eukaryota</taxon>
        <taxon>Viridiplantae</taxon>
        <taxon>Streptophyta</taxon>
        <taxon>Embryophyta</taxon>
        <taxon>Tracheophyta</taxon>
        <taxon>Spermatophyta</taxon>
        <taxon>Magnoliopsida</taxon>
        <taxon>eudicotyledons</taxon>
        <taxon>Gunneridae</taxon>
        <taxon>Pentapetalae</taxon>
        <taxon>asterids</taxon>
        <taxon>lamiids</taxon>
        <taxon>Solanales</taxon>
        <taxon>Solanaceae</taxon>
        <taxon>Solanoideae</taxon>
        <taxon>Solaneae</taxon>
        <taxon>Solanum</taxon>
    </lineage>
</organism>
<feature type="domain" description="Putative plant transposon protein" evidence="2">
    <location>
        <begin position="1"/>
        <end position="145"/>
    </location>
</feature>
<protein>
    <recommendedName>
        <fullName evidence="2">Putative plant transposon protein domain-containing protein</fullName>
    </recommendedName>
</protein>
<keyword evidence="4" id="KW-1185">Reference proteome</keyword>
<gene>
    <name evidence="3" type="ORF">R3W88_024575</name>
</gene>
<evidence type="ECO:0000313" key="4">
    <source>
        <dbReference type="Proteomes" id="UP001311915"/>
    </source>
</evidence>
<comment type="caution">
    <text evidence="3">The sequence shown here is derived from an EMBL/GenBank/DDBJ whole genome shotgun (WGS) entry which is preliminary data.</text>
</comment>
<reference evidence="3 4" key="1">
    <citation type="submission" date="2023-10" db="EMBL/GenBank/DDBJ databases">
        <title>Genome-Wide Identification Analysis in wild type Solanum Pinnatisectum Reveals Some Genes Defensing Phytophthora Infestans.</title>
        <authorList>
            <person name="Sun C."/>
        </authorList>
    </citation>
    <scope>NUCLEOTIDE SEQUENCE [LARGE SCALE GENOMIC DNA]</scope>
    <source>
        <strain evidence="3">LQN</strain>
        <tissue evidence="3">Leaf</tissue>
    </source>
</reference>
<dbReference type="PANTHER" id="PTHR33180">
    <property type="entry name" value="PHOTOSYSTEM II CP43 REACTION CENTER PROTEIN"/>
    <property type="match status" value="1"/>
</dbReference>
<feature type="region of interest" description="Disordered" evidence="1">
    <location>
        <begin position="199"/>
        <end position="224"/>
    </location>
</feature>
<dbReference type="InterPro" id="IPR046796">
    <property type="entry name" value="Transposase_32_dom"/>
</dbReference>
<dbReference type="EMBL" id="JAWPEI010000003">
    <property type="protein sequence ID" value="KAK4731587.1"/>
    <property type="molecule type" value="Genomic_DNA"/>
</dbReference>
<dbReference type="AlphaFoldDB" id="A0AAV9M124"/>
<proteinExistence type="predicted"/>
<evidence type="ECO:0000313" key="3">
    <source>
        <dbReference type="EMBL" id="KAK4731587.1"/>
    </source>
</evidence>
<name>A0AAV9M124_9SOLN</name>
<sequence length="299" mass="33036">MVRGREVGCGKEYINIVLNRPLHSALPYEGLPFAQSLNDLKGWLAPVISDTTPRWMDARAPIEKRDLSIIVMFWFGFISSTIMSSQNESILRHPKAACLGSIISRRRIDLGLLISQEMAIRAKQKQTSLPFPVLINELCRCARVPRDTARDIKVTLSSSTDIRCIEVEYIQEEADRRRAVPVDISLDVDVGLLLAEATSPTPASGPSGTPAPSSSSQVPGASSSSQHVRITQAMILKIGNLKYSADVRATRLERSIPGMIESVILAALTPFRVSVDDLATRVITCESRFEEGRRLFEVY</sequence>
<dbReference type="Pfam" id="PF20167">
    <property type="entry name" value="Transposase_32"/>
    <property type="match status" value="1"/>
</dbReference>
<dbReference type="PANTHER" id="PTHR33180:SF31">
    <property type="entry name" value="POLYPROTEIN PROTEIN"/>
    <property type="match status" value="1"/>
</dbReference>
<dbReference type="Proteomes" id="UP001311915">
    <property type="component" value="Unassembled WGS sequence"/>
</dbReference>
<accession>A0AAV9M124</accession>